<evidence type="ECO:0000313" key="4">
    <source>
        <dbReference type="EMBL" id="PNG99965.1"/>
    </source>
</evidence>
<feature type="binding site" evidence="1">
    <location>
        <position position="817"/>
    </location>
    <ligand>
        <name>ATP</name>
        <dbReference type="ChEBI" id="CHEBI:30616"/>
    </ligand>
</feature>
<feature type="compositionally biased region" description="Pro residues" evidence="2">
    <location>
        <begin position="677"/>
        <end position="692"/>
    </location>
</feature>
<feature type="compositionally biased region" description="Low complexity" evidence="2">
    <location>
        <begin position="635"/>
        <end position="663"/>
    </location>
</feature>
<feature type="compositionally biased region" description="Low complexity" evidence="2">
    <location>
        <begin position="328"/>
        <end position="340"/>
    </location>
</feature>
<dbReference type="GO" id="GO:0004672">
    <property type="term" value="F:protein kinase activity"/>
    <property type="evidence" value="ECO:0007669"/>
    <property type="project" value="InterPro"/>
</dbReference>
<dbReference type="PANTHER" id="PTHR31066:SF10">
    <property type="entry name" value="OCTICOSAPEPTIDE_PHOX_BEM1P FAMILY PROTEIN"/>
    <property type="match status" value="1"/>
</dbReference>
<dbReference type="PANTHER" id="PTHR31066">
    <property type="entry name" value="OS05G0427100 PROTEIN-RELATED"/>
    <property type="match status" value="1"/>
</dbReference>
<protein>
    <recommendedName>
        <fullName evidence="3">Protein kinase domain-containing protein</fullName>
    </recommendedName>
</protein>
<feature type="compositionally biased region" description="Gly residues" evidence="2">
    <location>
        <begin position="597"/>
        <end position="611"/>
    </location>
</feature>
<dbReference type="Proteomes" id="UP000236333">
    <property type="component" value="Unassembled WGS sequence"/>
</dbReference>
<dbReference type="AlphaFoldDB" id="A0A2J7ZI76"/>
<dbReference type="Gene3D" id="3.30.200.20">
    <property type="entry name" value="Phosphorylase Kinase, domain 1"/>
    <property type="match status" value="1"/>
</dbReference>
<dbReference type="EMBL" id="PGGS01001870">
    <property type="protein sequence ID" value="PNG99965.1"/>
    <property type="molecule type" value="Genomic_DNA"/>
</dbReference>
<evidence type="ECO:0000256" key="2">
    <source>
        <dbReference type="SAM" id="MobiDB-lite"/>
    </source>
</evidence>
<evidence type="ECO:0000313" key="5">
    <source>
        <dbReference type="Proteomes" id="UP000236333"/>
    </source>
</evidence>
<feature type="compositionally biased region" description="Low complexity" evidence="2">
    <location>
        <begin position="572"/>
        <end position="596"/>
    </location>
</feature>
<gene>
    <name evidence="4" type="ORF">TSOC_014235</name>
</gene>
<feature type="compositionally biased region" description="Basic and acidic residues" evidence="2">
    <location>
        <begin position="293"/>
        <end position="303"/>
    </location>
</feature>
<dbReference type="OrthoDB" id="552871at2759"/>
<feature type="region of interest" description="Disordered" evidence="2">
    <location>
        <begin position="22"/>
        <end position="52"/>
    </location>
</feature>
<dbReference type="PROSITE" id="PS00107">
    <property type="entry name" value="PROTEIN_KINASE_ATP"/>
    <property type="match status" value="1"/>
</dbReference>
<dbReference type="InterPro" id="IPR000719">
    <property type="entry name" value="Prot_kinase_dom"/>
</dbReference>
<dbReference type="InterPro" id="IPR017441">
    <property type="entry name" value="Protein_kinase_ATP_BS"/>
</dbReference>
<organism evidence="4 5">
    <name type="scientific">Tetrabaena socialis</name>
    <dbReference type="NCBI Taxonomy" id="47790"/>
    <lineage>
        <taxon>Eukaryota</taxon>
        <taxon>Viridiplantae</taxon>
        <taxon>Chlorophyta</taxon>
        <taxon>core chlorophytes</taxon>
        <taxon>Chlorophyceae</taxon>
        <taxon>CS clade</taxon>
        <taxon>Chlamydomonadales</taxon>
        <taxon>Tetrabaenaceae</taxon>
        <taxon>Tetrabaena</taxon>
    </lineage>
</organism>
<feature type="compositionally biased region" description="Low complexity" evidence="2">
    <location>
        <begin position="42"/>
        <end position="51"/>
    </location>
</feature>
<evidence type="ECO:0000256" key="1">
    <source>
        <dbReference type="PROSITE-ProRule" id="PRU10141"/>
    </source>
</evidence>
<dbReference type="InterPro" id="IPR011009">
    <property type="entry name" value="Kinase-like_dom_sf"/>
</dbReference>
<name>A0A2J7ZI76_9CHLO</name>
<dbReference type="SUPFAM" id="SSF54277">
    <property type="entry name" value="CAD &amp; PB1 domains"/>
    <property type="match status" value="1"/>
</dbReference>
<dbReference type="GO" id="GO:0005524">
    <property type="term" value="F:ATP binding"/>
    <property type="evidence" value="ECO:0007669"/>
    <property type="project" value="UniProtKB-UniRule"/>
</dbReference>
<accession>A0A2J7ZI76</accession>
<dbReference type="PROSITE" id="PS50011">
    <property type="entry name" value="PROTEIN_KINASE_DOM"/>
    <property type="match status" value="1"/>
</dbReference>
<dbReference type="InterPro" id="IPR053198">
    <property type="entry name" value="Gynoecium_Dev_Regulator"/>
</dbReference>
<feature type="compositionally biased region" description="Low complexity" evidence="2">
    <location>
        <begin position="612"/>
        <end position="622"/>
    </location>
</feature>
<sequence>MPSSTDSSPLVMLARRVRVRPGEGGRCARPGEGDRCAAPVTSSASASGAGAIPKPPVVAAPGAESCWPVVMAPEADTGAVRTSGGARAPSSTDATPGWEVCDMSRRPEVAATDCCSCGGRAGAGAGGSPAAAPGPGGGSATAVSCWLEVRPARESARELSCARSAAPPLDEGELGPELRLTGEAGASMERAKGLPGELPLRPPSPSSRRSEAPPEGATASERSRARNAPAPAEPPPPSPAALPAPAASPPPAVLRWPKSRTLAGGRPGSGELGCEPRGEVGPSGWPPECSMPRCERARRELPDGRPSGGGGVGISPVPVSELAEECGPASSTNSPSSSAPGEEALQGTLASASLASSLLQPAAVQWYGGFGGGGGGSGSSALSTWSAPALAAAGMGMGMGVGMRPGFGGGGGGDAVEGLAPAATAPARAVDEATEAAAAGTAAAAAKGANVKILLYAGGAFSRCPSGVWEYCGGETRLISIPRADQYQDLAEAIVRAADLELDQGHTSRSHRDTAPGALLKYELPGCPDLLVDLRCDEDVANMWEALEEYCRADAKPTFKLKMMVQQASLVGPKPGSRPSHSGGSSSATGSARNGNNRGGAGRGGGGGGGDSSSPATASGGSFQMQRLRQERQQEQGQQGQQGQQQQGQQQQGQQQQGQQSSQSNGSPSPIGSTPAASPPEPPGLPPQPPPLAAAATAPPGGAVQQAATAAALAAAPGAAAAAARGAAAAADGDGDADADVPSYDAAAASEREAEQALLRSELGDLLRTDPRVGLSELESKLELIQPDDLQIIRFLGSGGYGEVYLCRWHSCDVAVKCLNPSLLLPEHAGGSTEVVTELLREAAMLGGLRHPNIVWVYGIVLPGGVREVKAKRER</sequence>
<keyword evidence="1" id="KW-0067">ATP-binding</keyword>
<feature type="domain" description="Protein kinase" evidence="3">
    <location>
        <begin position="790"/>
        <end position="875"/>
    </location>
</feature>
<proteinExistence type="predicted"/>
<reference evidence="4 5" key="1">
    <citation type="journal article" date="2017" name="Mol. Biol. Evol.">
        <title>The 4-celled Tetrabaena socialis nuclear genome reveals the essential components for genetic control of cell number at the origin of multicellularity in the volvocine lineage.</title>
        <authorList>
            <person name="Featherston J."/>
            <person name="Arakaki Y."/>
            <person name="Hanschen E.R."/>
            <person name="Ferris P.J."/>
            <person name="Michod R.E."/>
            <person name="Olson B.J.S.C."/>
            <person name="Nozaki H."/>
            <person name="Durand P.M."/>
        </authorList>
    </citation>
    <scope>NUCLEOTIDE SEQUENCE [LARGE SCALE GENOMIC DNA]</scope>
    <source>
        <strain evidence="4 5">NIES-571</strain>
    </source>
</reference>
<comment type="caution">
    <text evidence="4">The sequence shown here is derived from an EMBL/GenBank/DDBJ whole genome shotgun (WGS) entry which is preliminary data.</text>
</comment>
<keyword evidence="1" id="KW-0547">Nucleotide-binding</keyword>
<keyword evidence="5" id="KW-1185">Reference proteome</keyword>
<feature type="compositionally biased region" description="Pro residues" evidence="2">
    <location>
        <begin position="231"/>
        <end position="252"/>
    </location>
</feature>
<evidence type="ECO:0000259" key="3">
    <source>
        <dbReference type="PROSITE" id="PS50011"/>
    </source>
</evidence>
<dbReference type="InterPro" id="IPR001245">
    <property type="entry name" value="Ser-Thr/Tyr_kinase_cat_dom"/>
</dbReference>
<dbReference type="SUPFAM" id="SSF56112">
    <property type="entry name" value="Protein kinase-like (PK-like)"/>
    <property type="match status" value="1"/>
</dbReference>
<feature type="compositionally biased region" description="Low complexity" evidence="2">
    <location>
        <begin position="213"/>
        <end position="230"/>
    </location>
</feature>
<feature type="region of interest" description="Disordered" evidence="2">
    <location>
        <begin position="570"/>
        <end position="700"/>
    </location>
</feature>
<feature type="region of interest" description="Disordered" evidence="2">
    <location>
        <begin position="187"/>
        <end position="345"/>
    </location>
</feature>
<dbReference type="Pfam" id="PF07714">
    <property type="entry name" value="PK_Tyr_Ser-Thr"/>
    <property type="match status" value="1"/>
</dbReference>